<dbReference type="RefSeq" id="XP_005761957.1">
    <property type="nucleotide sequence ID" value="XM_005761900.1"/>
</dbReference>
<feature type="signal peptide" evidence="2">
    <location>
        <begin position="1"/>
        <end position="17"/>
    </location>
</feature>
<dbReference type="SUPFAM" id="SSF53335">
    <property type="entry name" value="S-adenosyl-L-methionine-dependent methyltransferases"/>
    <property type="match status" value="1"/>
</dbReference>
<evidence type="ECO:0000313" key="5">
    <source>
        <dbReference type="Proteomes" id="UP000013827"/>
    </source>
</evidence>
<name>A0A0D3IE43_EMIH1</name>
<sequence length="307" mass="34180">MPLERAVLLCSAVTALAMPLERAVLLRYGSILNASSSDEAWATHAPWLDKRMRKRHRRRGRHTDQHERHRSYVGPTGRYGDMAASMFSLLYFSGLRESSRLLDVGCGSLRLGRLAIPFLARGNYHCIEPSLAALSSGVRYELGTDLLQLKLPTFATNSEFAPPEGEDAVDSYDYLMAQSVLSHAAEDLLEAALSRLRRKLSPRSVLLATFVVHTASTHLPRPEHPADEEKGWVYPACTSIERTRLARLVARQGLREVELGWPHVSQRWFALCLAGATSCEQVKEALPTLKAEPWAMEARLAKSVLPA</sequence>
<keyword evidence="2" id="KW-0732">Signal</keyword>
<keyword evidence="5" id="KW-1185">Reference proteome</keyword>
<evidence type="ECO:0000259" key="3">
    <source>
        <dbReference type="Pfam" id="PF08242"/>
    </source>
</evidence>
<dbReference type="EnsemblProtists" id="EOD09528">
    <property type="protein sequence ID" value="EOD09528"/>
    <property type="gene ID" value="EMIHUDRAFT_198006"/>
</dbReference>
<dbReference type="GeneID" id="17255664"/>
<proteinExistence type="predicted"/>
<protein>
    <recommendedName>
        <fullName evidence="3">Methyltransferase type 12 domain-containing protein</fullName>
    </recommendedName>
</protein>
<dbReference type="AlphaFoldDB" id="A0A0D3IE43"/>
<dbReference type="KEGG" id="ehx:EMIHUDRAFT_198006"/>
<organism evidence="4 5">
    <name type="scientific">Emiliania huxleyi (strain CCMP1516)</name>
    <dbReference type="NCBI Taxonomy" id="280463"/>
    <lineage>
        <taxon>Eukaryota</taxon>
        <taxon>Haptista</taxon>
        <taxon>Haptophyta</taxon>
        <taxon>Prymnesiophyceae</taxon>
        <taxon>Isochrysidales</taxon>
        <taxon>Noelaerhabdaceae</taxon>
        <taxon>Emiliania</taxon>
    </lineage>
</organism>
<dbReference type="PANTHER" id="PTHR37886">
    <property type="entry name" value="S-ADENOSYL-L-METHIONINE-DEPENDENT METHYLTRANSFERASES SUPERFAMILY PROTEIN"/>
    <property type="match status" value="1"/>
</dbReference>
<dbReference type="HOGENOM" id="CLU_907422_0_0_1"/>
<evidence type="ECO:0000256" key="2">
    <source>
        <dbReference type="SAM" id="SignalP"/>
    </source>
</evidence>
<dbReference type="Pfam" id="PF08242">
    <property type="entry name" value="Methyltransf_12"/>
    <property type="match status" value="1"/>
</dbReference>
<evidence type="ECO:0000256" key="1">
    <source>
        <dbReference type="SAM" id="MobiDB-lite"/>
    </source>
</evidence>
<dbReference type="InterPro" id="IPR013217">
    <property type="entry name" value="Methyltransf_12"/>
</dbReference>
<dbReference type="CDD" id="cd02440">
    <property type="entry name" value="AdoMet_MTases"/>
    <property type="match status" value="1"/>
</dbReference>
<dbReference type="Gene3D" id="3.40.50.150">
    <property type="entry name" value="Vaccinia Virus protein VP39"/>
    <property type="match status" value="1"/>
</dbReference>
<dbReference type="InterPro" id="IPR029063">
    <property type="entry name" value="SAM-dependent_MTases_sf"/>
</dbReference>
<dbReference type="PANTHER" id="PTHR37886:SF1">
    <property type="entry name" value="S-ADENOSYL-L-METHIONINE-DEPENDENT METHYLTRANSFERASES SUPERFAMILY PROTEIN"/>
    <property type="match status" value="1"/>
</dbReference>
<feature type="region of interest" description="Disordered" evidence="1">
    <location>
        <begin position="53"/>
        <end position="74"/>
    </location>
</feature>
<reference evidence="4" key="2">
    <citation type="submission" date="2024-10" db="UniProtKB">
        <authorList>
            <consortium name="EnsemblProtists"/>
        </authorList>
    </citation>
    <scope>IDENTIFICATION</scope>
</reference>
<dbReference type="PaxDb" id="2903-EOD09528"/>
<feature type="chain" id="PRO_5044291030" description="Methyltransferase type 12 domain-containing protein" evidence="2">
    <location>
        <begin position="18"/>
        <end position="307"/>
    </location>
</feature>
<evidence type="ECO:0000313" key="4">
    <source>
        <dbReference type="EnsemblProtists" id="EOD09528"/>
    </source>
</evidence>
<feature type="domain" description="Methyltransferase type 12" evidence="3">
    <location>
        <begin position="102"/>
        <end position="205"/>
    </location>
</feature>
<accession>A0A0D3IE43</accession>
<reference evidence="5" key="1">
    <citation type="journal article" date="2013" name="Nature">
        <title>Pan genome of the phytoplankton Emiliania underpins its global distribution.</title>
        <authorList>
            <person name="Read B.A."/>
            <person name="Kegel J."/>
            <person name="Klute M.J."/>
            <person name="Kuo A."/>
            <person name="Lefebvre S.C."/>
            <person name="Maumus F."/>
            <person name="Mayer C."/>
            <person name="Miller J."/>
            <person name="Monier A."/>
            <person name="Salamov A."/>
            <person name="Young J."/>
            <person name="Aguilar M."/>
            <person name="Claverie J.M."/>
            <person name="Frickenhaus S."/>
            <person name="Gonzalez K."/>
            <person name="Herman E.K."/>
            <person name="Lin Y.C."/>
            <person name="Napier J."/>
            <person name="Ogata H."/>
            <person name="Sarno A.F."/>
            <person name="Shmutz J."/>
            <person name="Schroeder D."/>
            <person name="de Vargas C."/>
            <person name="Verret F."/>
            <person name="von Dassow P."/>
            <person name="Valentin K."/>
            <person name="Van de Peer Y."/>
            <person name="Wheeler G."/>
            <person name="Dacks J.B."/>
            <person name="Delwiche C.F."/>
            <person name="Dyhrman S.T."/>
            <person name="Glockner G."/>
            <person name="John U."/>
            <person name="Richards T."/>
            <person name="Worden A.Z."/>
            <person name="Zhang X."/>
            <person name="Grigoriev I.V."/>
            <person name="Allen A.E."/>
            <person name="Bidle K."/>
            <person name="Borodovsky M."/>
            <person name="Bowler C."/>
            <person name="Brownlee C."/>
            <person name="Cock J.M."/>
            <person name="Elias M."/>
            <person name="Gladyshev V.N."/>
            <person name="Groth M."/>
            <person name="Guda C."/>
            <person name="Hadaegh A."/>
            <person name="Iglesias-Rodriguez M.D."/>
            <person name="Jenkins J."/>
            <person name="Jones B.M."/>
            <person name="Lawson T."/>
            <person name="Leese F."/>
            <person name="Lindquist E."/>
            <person name="Lobanov A."/>
            <person name="Lomsadze A."/>
            <person name="Malik S.B."/>
            <person name="Marsh M.E."/>
            <person name="Mackinder L."/>
            <person name="Mock T."/>
            <person name="Mueller-Roeber B."/>
            <person name="Pagarete A."/>
            <person name="Parker M."/>
            <person name="Probert I."/>
            <person name="Quesneville H."/>
            <person name="Raines C."/>
            <person name="Rensing S.A."/>
            <person name="Riano-Pachon D.M."/>
            <person name="Richier S."/>
            <person name="Rokitta S."/>
            <person name="Shiraiwa Y."/>
            <person name="Soanes D.M."/>
            <person name="van der Giezen M."/>
            <person name="Wahlund T.M."/>
            <person name="Williams B."/>
            <person name="Wilson W."/>
            <person name="Wolfe G."/>
            <person name="Wurch L.L."/>
        </authorList>
    </citation>
    <scope>NUCLEOTIDE SEQUENCE</scope>
</reference>
<dbReference type="Proteomes" id="UP000013827">
    <property type="component" value="Unassembled WGS sequence"/>
</dbReference>